<keyword evidence="1" id="KW-0812">Transmembrane</keyword>
<evidence type="ECO:0000313" key="2">
    <source>
        <dbReference type="EMBL" id="MDH5163369.1"/>
    </source>
</evidence>
<feature type="transmembrane region" description="Helical" evidence="1">
    <location>
        <begin position="30"/>
        <end position="47"/>
    </location>
</feature>
<evidence type="ECO:0000256" key="1">
    <source>
        <dbReference type="SAM" id="Phobius"/>
    </source>
</evidence>
<feature type="transmembrane region" description="Helical" evidence="1">
    <location>
        <begin position="102"/>
        <end position="123"/>
    </location>
</feature>
<comment type="caution">
    <text evidence="2">The sequence shown here is derived from an EMBL/GenBank/DDBJ whole genome shotgun (WGS) entry which is preliminary data.</text>
</comment>
<feature type="transmembrane region" description="Helical" evidence="1">
    <location>
        <begin position="68"/>
        <end position="96"/>
    </location>
</feature>
<gene>
    <name evidence="2" type="ORF">P5X88_20765</name>
</gene>
<accession>A0AAW6T3V9</accession>
<reference evidence="2" key="1">
    <citation type="submission" date="2023-03" db="EMBL/GenBank/DDBJ databases">
        <title>Bacterial isolates from washroom surfaces on a university campus.</title>
        <authorList>
            <person name="Holman D.B."/>
            <person name="Gzyl K.E."/>
            <person name="Taheri A.E."/>
        </authorList>
    </citation>
    <scope>NUCLEOTIDE SEQUENCE</scope>
    <source>
        <strain evidence="2">RD03</strain>
    </source>
</reference>
<evidence type="ECO:0000313" key="3">
    <source>
        <dbReference type="Proteomes" id="UP001159179"/>
    </source>
</evidence>
<dbReference type="EMBL" id="JAROYP010000014">
    <property type="protein sequence ID" value="MDH5163369.1"/>
    <property type="molecule type" value="Genomic_DNA"/>
</dbReference>
<dbReference type="PIRSF" id="PIRSF030780">
    <property type="entry name" value="Md_memb_hyd_prd"/>
    <property type="match status" value="1"/>
</dbReference>
<organism evidence="2 3">
    <name type="scientific">Heyndrickxia oleronia</name>
    <dbReference type="NCBI Taxonomy" id="38875"/>
    <lineage>
        <taxon>Bacteria</taxon>
        <taxon>Bacillati</taxon>
        <taxon>Bacillota</taxon>
        <taxon>Bacilli</taxon>
        <taxon>Bacillales</taxon>
        <taxon>Bacillaceae</taxon>
        <taxon>Heyndrickxia</taxon>
    </lineage>
</organism>
<keyword evidence="1" id="KW-1133">Transmembrane helix</keyword>
<dbReference type="RefSeq" id="WP_280618071.1">
    <property type="nucleotide sequence ID" value="NZ_JAROYP010000014.1"/>
</dbReference>
<dbReference type="GO" id="GO:0016787">
    <property type="term" value="F:hydrolase activity"/>
    <property type="evidence" value="ECO:0007669"/>
    <property type="project" value="UniProtKB-KW"/>
</dbReference>
<sequence length="178" mass="20082">MKAKTHQLFGGTFGLVAIFLSNFSELTPKNVIESLLFFVCVLIGSILPDIDHYKSKAGRSVPVISHVIYFLFGHKTITHTLLFTLIVSGLFGIFSFVMDWSLYYPLGLFIGLISHLIGDMFVVGNRRHGGVPLLYPLYKKKIKFPITIKIDSITESILGLCLLLINVSIVFLFFKKYF</sequence>
<dbReference type="PANTHER" id="PTHR35531:SF1">
    <property type="entry name" value="INNER MEMBRANE PROTEIN YBCI-RELATED"/>
    <property type="match status" value="1"/>
</dbReference>
<dbReference type="PANTHER" id="PTHR35531">
    <property type="entry name" value="INNER MEMBRANE PROTEIN YBCI-RELATED"/>
    <property type="match status" value="1"/>
</dbReference>
<feature type="transmembrane region" description="Helical" evidence="1">
    <location>
        <begin position="157"/>
        <end position="174"/>
    </location>
</feature>
<dbReference type="InterPro" id="IPR007404">
    <property type="entry name" value="YdjM-like"/>
</dbReference>
<feature type="transmembrane region" description="Helical" evidence="1">
    <location>
        <begin position="7"/>
        <end position="24"/>
    </location>
</feature>
<keyword evidence="2" id="KW-0378">Hydrolase</keyword>
<protein>
    <submittedName>
        <fullName evidence="2">Metal-dependent hydrolase</fullName>
    </submittedName>
</protein>
<dbReference type="InterPro" id="IPR016956">
    <property type="entry name" value="YdjM"/>
</dbReference>
<dbReference type="AlphaFoldDB" id="A0AAW6T3V9"/>
<dbReference type="Pfam" id="PF04307">
    <property type="entry name" value="YdjM"/>
    <property type="match status" value="1"/>
</dbReference>
<keyword evidence="1" id="KW-0472">Membrane</keyword>
<proteinExistence type="predicted"/>
<name>A0AAW6T3V9_9BACI</name>
<dbReference type="Proteomes" id="UP001159179">
    <property type="component" value="Unassembled WGS sequence"/>
</dbReference>